<name>A0A6M4IU14_9BACT</name>
<dbReference type="AlphaFoldDB" id="A0A6M4IU14"/>
<dbReference type="EMBL" id="CP053085">
    <property type="protein sequence ID" value="QJR36342.1"/>
    <property type="molecule type" value="Genomic_DNA"/>
</dbReference>
<accession>A0A6M4IU14</accession>
<protein>
    <recommendedName>
        <fullName evidence="5">Lipoprotein</fullName>
    </recommendedName>
</protein>
<sequence>MSNTLMSAAVTLSVALLFAACTEPRSAASTDSLAPPSGATTSATTSAATQPERVVGPMDLTEHGFGPVRVGMTLAEVSAASSAGIRLVGTDSTACSYLSWRDGPPEVLIMAEGGRVVRIDVRNPAIATPEGIKLGSTEAEVQQRYAGQVEVQPHKYTDGHYLVITPRNPSDSSLRLVFETDGKNVKTFRGGLVPQVQYVEACS</sequence>
<proteinExistence type="predicted"/>
<organism evidence="3 4">
    <name type="scientific">Gemmatimonas groenlandica</name>
    <dbReference type="NCBI Taxonomy" id="2732249"/>
    <lineage>
        <taxon>Bacteria</taxon>
        <taxon>Pseudomonadati</taxon>
        <taxon>Gemmatimonadota</taxon>
        <taxon>Gemmatimonadia</taxon>
        <taxon>Gemmatimonadales</taxon>
        <taxon>Gemmatimonadaceae</taxon>
        <taxon>Gemmatimonas</taxon>
    </lineage>
</organism>
<dbReference type="RefSeq" id="WP_171225774.1">
    <property type="nucleotide sequence ID" value="NZ_CP053085.1"/>
</dbReference>
<evidence type="ECO:0008006" key="5">
    <source>
        <dbReference type="Google" id="ProtNLM"/>
    </source>
</evidence>
<feature type="chain" id="PRO_5026977892" description="Lipoprotein" evidence="2">
    <location>
        <begin position="28"/>
        <end position="203"/>
    </location>
</feature>
<reference evidence="3 4" key="1">
    <citation type="submission" date="2020-05" db="EMBL/GenBank/DDBJ databases">
        <title>Complete genome sequence of Gemmatimonas greenlandica TET16.</title>
        <authorList>
            <person name="Zeng Y."/>
        </authorList>
    </citation>
    <scope>NUCLEOTIDE SEQUENCE [LARGE SCALE GENOMIC DNA]</scope>
    <source>
        <strain evidence="3 4">TET16</strain>
    </source>
</reference>
<feature type="region of interest" description="Disordered" evidence="1">
    <location>
        <begin position="27"/>
        <end position="51"/>
    </location>
</feature>
<keyword evidence="4" id="KW-1185">Reference proteome</keyword>
<dbReference type="Proteomes" id="UP000500938">
    <property type="component" value="Chromosome"/>
</dbReference>
<dbReference type="KEGG" id="ggr:HKW67_12920"/>
<gene>
    <name evidence="3" type="ORF">HKW67_12920</name>
</gene>
<evidence type="ECO:0000313" key="3">
    <source>
        <dbReference type="EMBL" id="QJR36342.1"/>
    </source>
</evidence>
<feature type="signal peptide" evidence="2">
    <location>
        <begin position="1"/>
        <end position="27"/>
    </location>
</feature>
<evidence type="ECO:0000313" key="4">
    <source>
        <dbReference type="Proteomes" id="UP000500938"/>
    </source>
</evidence>
<evidence type="ECO:0000256" key="1">
    <source>
        <dbReference type="SAM" id="MobiDB-lite"/>
    </source>
</evidence>
<keyword evidence="2" id="KW-0732">Signal</keyword>
<evidence type="ECO:0000256" key="2">
    <source>
        <dbReference type="SAM" id="SignalP"/>
    </source>
</evidence>
<feature type="compositionally biased region" description="Low complexity" evidence="1">
    <location>
        <begin position="34"/>
        <end position="51"/>
    </location>
</feature>